<dbReference type="Gene3D" id="1.10.1740.10">
    <property type="match status" value="1"/>
</dbReference>
<dbReference type="Proteomes" id="UP000263268">
    <property type="component" value="Unassembled WGS sequence"/>
</dbReference>
<dbReference type="GO" id="GO:0006352">
    <property type="term" value="P:DNA-templated transcription initiation"/>
    <property type="evidence" value="ECO:0007669"/>
    <property type="project" value="InterPro"/>
</dbReference>
<dbReference type="SUPFAM" id="SSF88659">
    <property type="entry name" value="Sigma3 and sigma4 domains of RNA polymerase sigma factors"/>
    <property type="match status" value="1"/>
</dbReference>
<keyword evidence="2" id="KW-0805">Transcription regulation</keyword>
<dbReference type="AlphaFoldDB" id="A0A3D6BUU1"/>
<dbReference type="NCBIfam" id="TIGR02937">
    <property type="entry name" value="sigma70-ECF"/>
    <property type="match status" value="1"/>
</dbReference>
<evidence type="ECO:0000259" key="6">
    <source>
        <dbReference type="Pfam" id="PF08281"/>
    </source>
</evidence>
<dbReference type="InterPro" id="IPR014284">
    <property type="entry name" value="RNA_pol_sigma-70_dom"/>
</dbReference>
<dbReference type="InterPro" id="IPR013249">
    <property type="entry name" value="RNA_pol_sigma70_r4_t2"/>
</dbReference>
<keyword evidence="3" id="KW-0731">Sigma factor</keyword>
<evidence type="ECO:0000256" key="4">
    <source>
        <dbReference type="ARBA" id="ARBA00023163"/>
    </source>
</evidence>
<comment type="caution">
    <text evidence="7">The sequence shown here is derived from an EMBL/GenBank/DDBJ whole genome shotgun (WGS) entry which is preliminary data.</text>
</comment>
<dbReference type="InterPro" id="IPR036388">
    <property type="entry name" value="WH-like_DNA-bd_sf"/>
</dbReference>
<feature type="domain" description="RNA polymerase sigma-70 region 2" evidence="5">
    <location>
        <begin position="18"/>
        <end position="80"/>
    </location>
</feature>
<evidence type="ECO:0000256" key="1">
    <source>
        <dbReference type="ARBA" id="ARBA00010641"/>
    </source>
</evidence>
<dbReference type="EMBL" id="DPRK01000259">
    <property type="protein sequence ID" value="HCY83010.1"/>
    <property type="molecule type" value="Genomic_DNA"/>
</dbReference>
<dbReference type="Pfam" id="PF08281">
    <property type="entry name" value="Sigma70_r4_2"/>
    <property type="match status" value="1"/>
</dbReference>
<accession>A0A3D6BUU1</accession>
<dbReference type="GO" id="GO:0003677">
    <property type="term" value="F:DNA binding"/>
    <property type="evidence" value="ECO:0007669"/>
    <property type="project" value="InterPro"/>
</dbReference>
<keyword evidence="4" id="KW-0804">Transcription</keyword>
<name>A0A3D6BUU1_9FLAO</name>
<sequence>MKKEELKIEFSKRIKESQSIIHKVSRMYCDNEEHRKDLFQEILIQLWKSYQSFRGDSKFSTWMYRVAINVAIQDLRKTKKKQQIFFQTNQFKDTSEEKKSEVHNEKLKVMHAAIAKLNKVEKAIVMLHLDEKSNEEIAEIVGITQNYVRVKMNRIKIKLSNTVKNN</sequence>
<dbReference type="PANTHER" id="PTHR43133">
    <property type="entry name" value="RNA POLYMERASE ECF-TYPE SIGMA FACTO"/>
    <property type="match status" value="1"/>
</dbReference>
<dbReference type="Gene3D" id="1.10.10.10">
    <property type="entry name" value="Winged helix-like DNA-binding domain superfamily/Winged helix DNA-binding domain"/>
    <property type="match status" value="1"/>
</dbReference>
<dbReference type="InterPro" id="IPR007627">
    <property type="entry name" value="RNA_pol_sigma70_r2"/>
</dbReference>
<dbReference type="GO" id="GO:0016987">
    <property type="term" value="F:sigma factor activity"/>
    <property type="evidence" value="ECO:0007669"/>
    <property type="project" value="UniProtKB-KW"/>
</dbReference>
<dbReference type="InterPro" id="IPR013325">
    <property type="entry name" value="RNA_pol_sigma_r2"/>
</dbReference>
<evidence type="ECO:0000313" key="8">
    <source>
        <dbReference type="Proteomes" id="UP000263268"/>
    </source>
</evidence>
<evidence type="ECO:0000256" key="2">
    <source>
        <dbReference type="ARBA" id="ARBA00023015"/>
    </source>
</evidence>
<dbReference type="Pfam" id="PF04542">
    <property type="entry name" value="Sigma70_r2"/>
    <property type="match status" value="1"/>
</dbReference>
<dbReference type="InterPro" id="IPR013324">
    <property type="entry name" value="RNA_pol_sigma_r3/r4-like"/>
</dbReference>
<feature type="domain" description="RNA polymerase sigma factor 70 region 4 type 2" evidence="6">
    <location>
        <begin position="110"/>
        <end position="159"/>
    </location>
</feature>
<reference evidence="7 8" key="1">
    <citation type="journal article" date="2018" name="Nat. Biotechnol.">
        <title>A standardized bacterial taxonomy based on genome phylogeny substantially revises the tree of life.</title>
        <authorList>
            <person name="Parks D.H."/>
            <person name="Chuvochina M."/>
            <person name="Waite D.W."/>
            <person name="Rinke C."/>
            <person name="Skarshewski A."/>
            <person name="Chaumeil P.A."/>
            <person name="Hugenholtz P."/>
        </authorList>
    </citation>
    <scope>NUCLEOTIDE SEQUENCE [LARGE SCALE GENOMIC DNA]</scope>
    <source>
        <strain evidence="7">UBA10227</strain>
    </source>
</reference>
<proteinExistence type="inferred from homology"/>
<dbReference type="SUPFAM" id="SSF88946">
    <property type="entry name" value="Sigma2 domain of RNA polymerase sigma factors"/>
    <property type="match status" value="1"/>
</dbReference>
<comment type="similarity">
    <text evidence="1">Belongs to the sigma-70 factor family. ECF subfamily.</text>
</comment>
<dbReference type="PANTHER" id="PTHR43133:SF45">
    <property type="entry name" value="RNA POLYMERASE ECF-TYPE SIGMA FACTOR"/>
    <property type="match status" value="1"/>
</dbReference>
<evidence type="ECO:0000313" key="7">
    <source>
        <dbReference type="EMBL" id="HCY83010.1"/>
    </source>
</evidence>
<dbReference type="InterPro" id="IPR039425">
    <property type="entry name" value="RNA_pol_sigma-70-like"/>
</dbReference>
<gene>
    <name evidence="7" type="ORF">DHV22_16135</name>
</gene>
<evidence type="ECO:0000259" key="5">
    <source>
        <dbReference type="Pfam" id="PF04542"/>
    </source>
</evidence>
<protein>
    <submittedName>
        <fullName evidence="7">RNA polymerase subunit sigma-70</fullName>
    </submittedName>
</protein>
<evidence type="ECO:0000256" key="3">
    <source>
        <dbReference type="ARBA" id="ARBA00023082"/>
    </source>
</evidence>
<organism evidence="7 8">
    <name type="scientific">Xanthomarina gelatinilytica</name>
    <dbReference type="NCBI Taxonomy" id="1137281"/>
    <lineage>
        <taxon>Bacteria</taxon>
        <taxon>Pseudomonadati</taxon>
        <taxon>Bacteroidota</taxon>
        <taxon>Flavobacteriia</taxon>
        <taxon>Flavobacteriales</taxon>
        <taxon>Flavobacteriaceae</taxon>
        <taxon>Xanthomarina</taxon>
    </lineage>
</organism>